<dbReference type="AlphaFoldDB" id="A0A5A8C6A1"/>
<accession>A0A5A8C6A1</accession>
<proteinExistence type="predicted"/>
<feature type="region of interest" description="Disordered" evidence="1">
    <location>
        <begin position="334"/>
        <end position="356"/>
    </location>
</feature>
<keyword evidence="3" id="KW-1185">Reference proteome</keyword>
<gene>
    <name evidence="2" type="ORF">FNF29_06856</name>
</gene>
<organism evidence="2 3">
    <name type="scientific">Cafeteria roenbergensis</name>
    <name type="common">Marine flagellate</name>
    <dbReference type="NCBI Taxonomy" id="33653"/>
    <lineage>
        <taxon>Eukaryota</taxon>
        <taxon>Sar</taxon>
        <taxon>Stramenopiles</taxon>
        <taxon>Bigyra</taxon>
        <taxon>Opalozoa</taxon>
        <taxon>Bicosoecida</taxon>
        <taxon>Cafeteriaceae</taxon>
        <taxon>Cafeteria</taxon>
    </lineage>
</organism>
<dbReference type="Proteomes" id="UP000323011">
    <property type="component" value="Unassembled WGS sequence"/>
</dbReference>
<name>A0A5A8C6A1_CAFRO</name>
<dbReference type="EMBL" id="VLTN01000056">
    <property type="protein sequence ID" value="KAA0148197.1"/>
    <property type="molecule type" value="Genomic_DNA"/>
</dbReference>
<evidence type="ECO:0000313" key="3">
    <source>
        <dbReference type="Proteomes" id="UP000323011"/>
    </source>
</evidence>
<sequence>MLAGLGPRVCASALRIAVAGHIDADAATNGVYVSASTADSAPAAAAAAAARAGTRAMAGQASIWSERADPDVSDSFAGPDEPCLSWKSAELAAAAFSALQAADGEAVPAAAARLGCPDAADDVAFLRSEAAAALLSAAAELSRRALQAAVSLRSGEALGRALKVAGDLWPAGGIGSTGASAAASAGAAAADGGEDADAVLQAMRAALLELEQSSAVSHAAASPGSSSCGRGHGWSALSRRASDADECSWLAEPVSSWKAAPPLPGAGRSAHERRAITAEARAWAAVAAAIHAKREVQLALQPGQDPDAADAALVLELAQTSSASASATAAAAAAGDPRALEAPGAQGKPSGSEELDLEDMVSLDEDRAPAPMELRFGVPTRLSLDQAATSAHAAAVADAGGRPDEAVGLAVLLAAEAAAEELTEALRLLPLAGSAPVSCLVADDADTLGVAVASMADALASVEGAAVPGVTDADGSTTGSAAAGGAVALLLRAWLAHGRVALMARASVWALVLANSEAEEDTALALRQRAVQLLQRGLAFAWAVQRLRFEGGSGGGSAKNCLASSRVVVWLAAQLLRLNGSVE</sequence>
<reference evidence="2 3" key="1">
    <citation type="submission" date="2019-07" db="EMBL/GenBank/DDBJ databases">
        <title>Genomes of Cafeteria roenbergensis.</title>
        <authorList>
            <person name="Fischer M.G."/>
            <person name="Hackl T."/>
            <person name="Roman M."/>
        </authorList>
    </citation>
    <scope>NUCLEOTIDE SEQUENCE [LARGE SCALE GENOMIC DNA]</scope>
    <source>
        <strain evidence="2 3">BVI</strain>
    </source>
</reference>
<evidence type="ECO:0000313" key="2">
    <source>
        <dbReference type="EMBL" id="KAA0148197.1"/>
    </source>
</evidence>
<protein>
    <submittedName>
        <fullName evidence="2">Uncharacterized protein</fullName>
    </submittedName>
</protein>
<evidence type="ECO:0000256" key="1">
    <source>
        <dbReference type="SAM" id="MobiDB-lite"/>
    </source>
</evidence>
<comment type="caution">
    <text evidence="2">The sequence shown here is derived from an EMBL/GenBank/DDBJ whole genome shotgun (WGS) entry which is preliminary data.</text>
</comment>